<evidence type="ECO:0000313" key="1">
    <source>
        <dbReference type="EMBL" id="RHF70891.1"/>
    </source>
</evidence>
<dbReference type="Proteomes" id="UP000284604">
    <property type="component" value="Unassembled WGS sequence"/>
</dbReference>
<name>A0A414PQV3_BACSE</name>
<protein>
    <recommendedName>
        <fullName evidence="5">Fibrobacter succinogenes major paralogous domain-containing protein</fullName>
    </recommendedName>
</protein>
<evidence type="ECO:0000313" key="3">
    <source>
        <dbReference type="Proteomes" id="UP000283762"/>
    </source>
</evidence>
<sequence>VTRFPASGYWHAADKKQYRTGAGGYYWSSSVYSGNTSSYYLGFAVGYTPPASVNARNHAFTIRCVQD</sequence>
<evidence type="ECO:0000313" key="2">
    <source>
        <dbReference type="EMBL" id="RHM15457.1"/>
    </source>
</evidence>
<feature type="non-terminal residue" evidence="1">
    <location>
        <position position="1"/>
    </location>
</feature>
<gene>
    <name evidence="1" type="ORF">DW668_15805</name>
    <name evidence="2" type="ORF">DWZ78_16585</name>
</gene>
<proteinExistence type="predicted"/>
<dbReference type="Proteomes" id="UP000283762">
    <property type="component" value="Unassembled WGS sequence"/>
</dbReference>
<evidence type="ECO:0000313" key="4">
    <source>
        <dbReference type="Proteomes" id="UP000284604"/>
    </source>
</evidence>
<dbReference type="EMBL" id="QRHJ01000061">
    <property type="protein sequence ID" value="RHF70891.1"/>
    <property type="molecule type" value="Genomic_DNA"/>
</dbReference>
<reference evidence="3 4" key="1">
    <citation type="submission" date="2018-08" db="EMBL/GenBank/DDBJ databases">
        <title>A genome reference for cultivated species of the human gut microbiota.</title>
        <authorList>
            <person name="Zou Y."/>
            <person name="Xue W."/>
            <person name="Luo G."/>
        </authorList>
    </citation>
    <scope>NUCLEOTIDE SEQUENCE [LARGE SCALE GENOMIC DNA]</scope>
    <source>
        <strain evidence="2 4">AF35-20</strain>
        <strain evidence="1 3">AM25-16</strain>
    </source>
</reference>
<organism evidence="1 3">
    <name type="scientific">Bacteroides stercoris</name>
    <dbReference type="NCBI Taxonomy" id="46506"/>
    <lineage>
        <taxon>Bacteria</taxon>
        <taxon>Pseudomonadati</taxon>
        <taxon>Bacteroidota</taxon>
        <taxon>Bacteroidia</taxon>
        <taxon>Bacteroidales</taxon>
        <taxon>Bacteroidaceae</taxon>
        <taxon>Bacteroides</taxon>
    </lineage>
</organism>
<evidence type="ECO:0008006" key="5">
    <source>
        <dbReference type="Google" id="ProtNLM"/>
    </source>
</evidence>
<dbReference type="AlphaFoldDB" id="A0A414PQV3"/>
<dbReference type="EMBL" id="QRPN01000034">
    <property type="protein sequence ID" value="RHM15457.1"/>
    <property type="molecule type" value="Genomic_DNA"/>
</dbReference>
<comment type="caution">
    <text evidence="1">The sequence shown here is derived from an EMBL/GenBank/DDBJ whole genome shotgun (WGS) entry which is preliminary data.</text>
</comment>
<accession>A0A414PQV3</accession>